<gene>
    <name evidence="3" type="ORF">LYPA_23CLNC003125</name>
</gene>
<dbReference type="GO" id="GO:0007288">
    <property type="term" value="P:sperm axoneme assembly"/>
    <property type="evidence" value="ECO:0007669"/>
    <property type="project" value="TreeGrafter"/>
</dbReference>
<evidence type="ECO:0000313" key="3">
    <source>
        <dbReference type="EMBL" id="VFV39705.1"/>
    </source>
</evidence>
<dbReference type="InterPro" id="IPR013783">
    <property type="entry name" value="Ig-like_fold"/>
</dbReference>
<reference evidence="3 4" key="1">
    <citation type="submission" date="2019-01" db="EMBL/GenBank/DDBJ databases">
        <authorList>
            <person name="Alioto T."/>
            <person name="Alioto T."/>
        </authorList>
    </citation>
    <scope>NUCLEOTIDE SEQUENCE [LARGE SCALE GENOMIC DNA]</scope>
</reference>
<dbReference type="InterPro" id="IPR058952">
    <property type="entry name" value="Ig_CFAP47"/>
</dbReference>
<protein>
    <recommendedName>
        <fullName evidence="2">CFAP47-like immunoglobulin-like domain-containing protein</fullName>
    </recommendedName>
</protein>
<keyword evidence="4" id="KW-1185">Reference proteome</keyword>
<dbReference type="EMBL" id="CAAGRJ010027728">
    <property type="protein sequence ID" value="VFV39705.1"/>
    <property type="molecule type" value="Genomic_DNA"/>
</dbReference>
<proteinExistence type="predicted"/>
<organism evidence="3 4">
    <name type="scientific">Lynx pardinus</name>
    <name type="common">Iberian lynx</name>
    <name type="synonym">Felis pardina</name>
    <dbReference type="NCBI Taxonomy" id="191816"/>
    <lineage>
        <taxon>Eukaryota</taxon>
        <taxon>Metazoa</taxon>
        <taxon>Chordata</taxon>
        <taxon>Craniata</taxon>
        <taxon>Vertebrata</taxon>
        <taxon>Euteleostomi</taxon>
        <taxon>Mammalia</taxon>
        <taxon>Eutheria</taxon>
        <taxon>Laurasiatheria</taxon>
        <taxon>Carnivora</taxon>
        <taxon>Feliformia</taxon>
        <taxon>Felidae</taxon>
        <taxon>Felinae</taxon>
        <taxon>Lynx</taxon>
    </lineage>
</organism>
<feature type="compositionally biased region" description="Acidic residues" evidence="1">
    <location>
        <begin position="575"/>
        <end position="584"/>
    </location>
</feature>
<feature type="non-terminal residue" evidence="3">
    <location>
        <position position="1"/>
    </location>
</feature>
<feature type="domain" description="CFAP47-like immunoglobulin-like" evidence="2">
    <location>
        <begin position="1017"/>
        <end position="1162"/>
    </location>
</feature>
<dbReference type="Gene3D" id="2.60.40.10">
    <property type="entry name" value="Immunoglobulins"/>
    <property type="match status" value="1"/>
</dbReference>
<dbReference type="Pfam" id="PF26579">
    <property type="entry name" value="Ig_CFAP47"/>
    <property type="match status" value="1"/>
</dbReference>
<evidence type="ECO:0000256" key="1">
    <source>
        <dbReference type="SAM" id="MobiDB-lite"/>
    </source>
</evidence>
<feature type="region of interest" description="Disordered" evidence="1">
    <location>
        <begin position="570"/>
        <end position="654"/>
    </location>
</feature>
<name>A0A485P0V2_LYNPA</name>
<feature type="compositionally biased region" description="Polar residues" evidence="1">
    <location>
        <begin position="585"/>
        <end position="601"/>
    </location>
</feature>
<dbReference type="Proteomes" id="UP000386466">
    <property type="component" value="Unassembled WGS sequence"/>
</dbReference>
<evidence type="ECO:0000259" key="2">
    <source>
        <dbReference type="Pfam" id="PF26579"/>
    </source>
</evidence>
<dbReference type="PANTHER" id="PTHR45912">
    <property type="entry name" value="CILIA- AND FLAGELLA-ASSOCIATED PROTEIN 47"/>
    <property type="match status" value="1"/>
</dbReference>
<dbReference type="PANTHER" id="PTHR45912:SF3">
    <property type="entry name" value="CILIA- AND FLAGELLA-ASSOCIATED PROTEIN 47"/>
    <property type="match status" value="1"/>
</dbReference>
<evidence type="ECO:0000313" key="4">
    <source>
        <dbReference type="Proteomes" id="UP000386466"/>
    </source>
</evidence>
<dbReference type="GO" id="GO:0005929">
    <property type="term" value="C:cilium"/>
    <property type="evidence" value="ECO:0007669"/>
    <property type="project" value="TreeGrafter"/>
</dbReference>
<feature type="compositionally biased region" description="Basic and acidic residues" evidence="1">
    <location>
        <begin position="615"/>
        <end position="631"/>
    </location>
</feature>
<sequence>NEISITVKFTSRFLHPAEASLLLISKPKHGIGGTTMTFALKGEVLNFKAIEIINCKSPCYTWKEITVKVKNPFHSAGDFSVTLVESSTFISLPSQLTESGQLINHKNSGDAGSSPESGDVESCWHFSNALKTSIKSTFIREFFCSTHTLHLGVKRTSSLELLFLPFDMHTRYCVIILRNKAIGELIYVVEGKGTIPLPSSFHPTDSSTPLDYSSSPEEVLSKDSPVLYLKCELRQVLDVDLKLPLTNEAKEKALAFAAQQQMSDIEYERRLITGTLESSSVRVAIALLGLTKIETCVLFTTSKLKKPKSISYTAELSLPEHFDIPKKIYIPQIPETQTKLTQPQGIQPANKTVADGSVLVPLRFVPLSAGRYPCKILLTSWYDVRVYCIEGIVNAEEPEARFEFETPAFEALTQNIPVNNKTKNEWKCQVTIEGEWFYGPSVLYVGAGETVQYPLTFRPILECEIMGRLIVQNEADGMEYVFDIKGIGKRPLALEHIIINCQVGEMTNKPIMVPNHTKTIQTFKVSSDLPMVWGNPVITIDSDSTIPYILHVLPWKRGIFKGAISFSVKRRQEDESQQEPDQDDNQVPSFQKSLSQPSPQNTDDDSGAISFSVKRRQEDESQEEPDQHDIRVPSFQKSVSELSPQIDEEDPDDGASNIRVWYSLEIHSSPGPPVDIIEMKCSALESICIEIPLSNPKKRIIHLDVQLSNAALNGLKKLQLYPLECTKYVARYSPATPGCRDESIVFQPNVALEFWYLLRLTTELPKPTTIPEVQCDLGKCMAQMISLVNPTHETLELQATNSNPENFVLDVHRSVLTIPPHSTKEVSVHFCPSALGRTGHQASIIFHCAQFTEWRFFLSGIGLFPQPIDIKRITAYLSLQSSVVITFQNPTKEDVLIDIILTSREKPRHLILDHHWDKFFRQTSAFSFSGLSHTKGITLPPKENIDIPVLFMPNTMKLHRTMVIVQMMRANRESWPIDNFEELDTEMKRTMGTASREIPEIHWIYPILGLPQALYPKCPPVVIKCQSRKRVEEEVEVTLTGDFFGENPILDSTDFVVIPKRNSCKFDEDVDDMSIKREFEYEIQFESDVVKSNLESCMALYLIKKSFNVMAKVITLVFNLIFAPKKPLSILYNLFFFYSRTQITLKIECITDGIWKFPITLVGTEPDVDDVIDIEGVGLFKESIVNFRLTSQTRNPEPFTAYFLPGSDPAFFVKPKVGKLLPFDTEGTLIIVGFKPQMYSRKYKATLAIQTPDMYWLYDINGLPQVTKPLMNVKAKVDTTNKMFDRRPVGQHNFIRENAKLIRTGVSSTIKGAPLMLKNK</sequence>
<accession>A0A485P0V2</accession>